<organism evidence="1 2">
    <name type="scientific">Paenibacillus phyllosphaerae</name>
    <dbReference type="NCBI Taxonomy" id="274593"/>
    <lineage>
        <taxon>Bacteria</taxon>
        <taxon>Bacillati</taxon>
        <taxon>Bacillota</taxon>
        <taxon>Bacilli</taxon>
        <taxon>Bacillales</taxon>
        <taxon>Paenibacillaceae</taxon>
        <taxon>Paenibacillus</taxon>
    </lineage>
</organism>
<dbReference type="EMBL" id="JACHXK010000007">
    <property type="protein sequence ID" value="MBB3111330.1"/>
    <property type="molecule type" value="Genomic_DNA"/>
</dbReference>
<dbReference type="InterPro" id="IPR019646">
    <property type="entry name" value="Aminoglyc_AdlTrfase"/>
</dbReference>
<protein>
    <recommendedName>
        <fullName evidence="3">Aminoglycoside-2''-adenylyltransferase</fullName>
    </recommendedName>
</protein>
<dbReference type="AlphaFoldDB" id="A0A7W5AYW0"/>
<dbReference type="SUPFAM" id="SSF81301">
    <property type="entry name" value="Nucleotidyltransferase"/>
    <property type="match status" value="1"/>
</dbReference>
<gene>
    <name evidence="1" type="ORF">FHS18_003398</name>
</gene>
<dbReference type="Proteomes" id="UP000570361">
    <property type="component" value="Unassembled WGS sequence"/>
</dbReference>
<comment type="caution">
    <text evidence="1">The sequence shown here is derived from an EMBL/GenBank/DDBJ whole genome shotgun (WGS) entry which is preliminary data.</text>
</comment>
<accession>A0A7W5AYW0</accession>
<sequence length="191" mass="22813">MIHSDLDFIRDEMRDFPKPWFIAGGWAVDLALGRVTRAHEDIDICVYREDAGEVLRYFDGWAIKVAIPGEHRLVDCEQVNDLLLPRYCLHLFRENNFIEIMLTERKGENVLFRKNKEITMSVTDFERYDREGRPFVNPVWQLLFKSLSPRDKDNDDFTNYFPDMNHQEKQWLTEGLRLMNPDSEWLQRLSV</sequence>
<dbReference type="Pfam" id="PF10706">
    <property type="entry name" value="Aminoglyc_resit"/>
    <property type="match status" value="1"/>
</dbReference>
<evidence type="ECO:0000313" key="2">
    <source>
        <dbReference type="Proteomes" id="UP000570361"/>
    </source>
</evidence>
<keyword evidence="2" id="KW-1185">Reference proteome</keyword>
<dbReference type="InterPro" id="IPR043519">
    <property type="entry name" value="NT_sf"/>
</dbReference>
<proteinExistence type="predicted"/>
<evidence type="ECO:0000313" key="1">
    <source>
        <dbReference type="EMBL" id="MBB3111330.1"/>
    </source>
</evidence>
<dbReference type="Gene3D" id="3.30.460.40">
    <property type="match status" value="1"/>
</dbReference>
<dbReference type="RefSeq" id="WP_183601220.1">
    <property type="nucleotide sequence ID" value="NZ_JACHXK010000007.1"/>
</dbReference>
<reference evidence="1 2" key="1">
    <citation type="submission" date="2020-08" db="EMBL/GenBank/DDBJ databases">
        <title>Genomic Encyclopedia of Type Strains, Phase III (KMG-III): the genomes of soil and plant-associated and newly described type strains.</title>
        <authorList>
            <person name="Whitman W."/>
        </authorList>
    </citation>
    <scope>NUCLEOTIDE SEQUENCE [LARGE SCALE GENOMIC DNA]</scope>
    <source>
        <strain evidence="1 2">CECT 5862</strain>
    </source>
</reference>
<evidence type="ECO:0008006" key="3">
    <source>
        <dbReference type="Google" id="ProtNLM"/>
    </source>
</evidence>
<name>A0A7W5AYW0_9BACL</name>